<gene>
    <name evidence="2" type="ORF">SAMN05661053_2868</name>
</gene>
<reference evidence="2 3" key="1">
    <citation type="submission" date="2017-08" db="EMBL/GenBank/DDBJ databases">
        <authorList>
            <person name="de Groot N.N."/>
        </authorList>
    </citation>
    <scope>NUCLEOTIDE SEQUENCE [LARGE SCALE GENOMIC DNA]</scope>
    <source>
        <strain evidence="2 3">HM2</strain>
    </source>
</reference>
<protein>
    <submittedName>
        <fullName evidence="2">TIGR02147 family protein</fullName>
    </submittedName>
</protein>
<dbReference type="InterPro" id="IPR025537">
    <property type="entry name" value="DUF4423"/>
</dbReference>
<evidence type="ECO:0000313" key="3">
    <source>
        <dbReference type="Proteomes" id="UP000255423"/>
    </source>
</evidence>
<feature type="domain" description="DUF4423" evidence="1">
    <location>
        <begin position="138"/>
        <end position="293"/>
    </location>
</feature>
<dbReference type="Proteomes" id="UP000255423">
    <property type="component" value="Unassembled WGS sequence"/>
</dbReference>
<organism evidence="2 3">
    <name type="scientific">Fibrobacter succinogenes</name>
    <name type="common">Bacteroides succinogenes</name>
    <dbReference type="NCBI Taxonomy" id="833"/>
    <lineage>
        <taxon>Bacteria</taxon>
        <taxon>Pseudomonadati</taxon>
        <taxon>Fibrobacterota</taxon>
        <taxon>Fibrobacteria</taxon>
        <taxon>Fibrobacterales</taxon>
        <taxon>Fibrobacteraceae</taxon>
        <taxon>Fibrobacter</taxon>
    </lineage>
</organism>
<accession>A0A380S8W6</accession>
<name>A0A380S8W6_FIBSU</name>
<dbReference type="NCBIfam" id="TIGR02147">
    <property type="entry name" value="Fsuc_second"/>
    <property type="match status" value="1"/>
</dbReference>
<dbReference type="RefSeq" id="WP_109573652.1">
    <property type="nucleotide sequence ID" value="NZ_UHJL01000006.1"/>
</dbReference>
<dbReference type="AlphaFoldDB" id="A0A380S8W6"/>
<dbReference type="EMBL" id="UHJL01000006">
    <property type="protein sequence ID" value="SUQ26063.1"/>
    <property type="molecule type" value="Genomic_DNA"/>
</dbReference>
<evidence type="ECO:0000313" key="2">
    <source>
        <dbReference type="EMBL" id="SUQ26063.1"/>
    </source>
</evidence>
<proteinExistence type="predicted"/>
<sequence length="295" mass="33795">MKSSAEKLQPEERLGSIPPKRMSVFEFDDYRAYLRHYFECAQALNRRYSLRSFSDRLGFSSKDFISRVMKGEKSLTPASIAKIVGGLQFDESEAAYFEAMVLFCQASNDDERENYKKRMEEITATYRFTQQMLLTRAYQYEVYSHWYYSAIRSIIGMIGFDGDYDALGARLMPPISGEQARQAVDLLERVGLIKKDAKGNWILNNPAISTGDKVIQQAFINYHKEFIDLAKESISTIPGSERNLSSVTLGISEASYKKIVKCINEFRKKISMIANEDEDGGRVFQMNIQIFPLSK</sequence>
<dbReference type="InterPro" id="IPR011873">
    <property type="entry name" value="CHP02147"/>
</dbReference>
<evidence type="ECO:0000259" key="1">
    <source>
        <dbReference type="Pfam" id="PF14394"/>
    </source>
</evidence>
<dbReference type="Pfam" id="PF14394">
    <property type="entry name" value="DUF4423"/>
    <property type="match status" value="1"/>
</dbReference>